<gene>
    <name evidence="4" type="ORF">JF887_01415</name>
</gene>
<dbReference type="InterPro" id="IPR028098">
    <property type="entry name" value="Glyco_trans_4-like_N"/>
</dbReference>
<evidence type="ECO:0000256" key="1">
    <source>
        <dbReference type="ARBA" id="ARBA00022679"/>
    </source>
</evidence>
<dbReference type="GO" id="GO:0009103">
    <property type="term" value="P:lipopolysaccharide biosynthetic process"/>
    <property type="evidence" value="ECO:0007669"/>
    <property type="project" value="TreeGrafter"/>
</dbReference>
<proteinExistence type="predicted"/>
<feature type="domain" description="Glycosyltransferase subfamily 4-like N-terminal" evidence="3">
    <location>
        <begin position="15"/>
        <end position="216"/>
    </location>
</feature>
<dbReference type="Gene3D" id="3.40.50.2000">
    <property type="entry name" value="Glycogen Phosphorylase B"/>
    <property type="match status" value="2"/>
</dbReference>
<reference evidence="4 5" key="1">
    <citation type="submission" date="2020-10" db="EMBL/GenBank/DDBJ databases">
        <title>Ca. Dormibacterota MAGs.</title>
        <authorList>
            <person name="Montgomery K."/>
        </authorList>
    </citation>
    <scope>NUCLEOTIDE SEQUENCE [LARGE SCALE GENOMIC DNA]</scope>
    <source>
        <strain evidence="4">Mitchell_Peninsula_5</strain>
    </source>
</reference>
<dbReference type="AlphaFoldDB" id="A0A934NFG3"/>
<protein>
    <submittedName>
        <fullName evidence="4">Glycosyltransferase family 4 protein</fullName>
    </submittedName>
</protein>
<dbReference type="Proteomes" id="UP000614410">
    <property type="component" value="Unassembled WGS sequence"/>
</dbReference>
<dbReference type="PANTHER" id="PTHR46401">
    <property type="entry name" value="GLYCOSYLTRANSFERASE WBBK-RELATED"/>
    <property type="match status" value="1"/>
</dbReference>
<dbReference type="CDD" id="cd03801">
    <property type="entry name" value="GT4_PimA-like"/>
    <property type="match status" value="1"/>
</dbReference>
<accession>A0A934NFG3</accession>
<dbReference type="EMBL" id="JAEKNN010000007">
    <property type="protein sequence ID" value="MBJ7608076.1"/>
    <property type="molecule type" value="Genomic_DNA"/>
</dbReference>
<keyword evidence="1" id="KW-0808">Transferase</keyword>
<dbReference type="GO" id="GO:0016757">
    <property type="term" value="F:glycosyltransferase activity"/>
    <property type="evidence" value="ECO:0007669"/>
    <property type="project" value="TreeGrafter"/>
</dbReference>
<comment type="caution">
    <text evidence="4">The sequence shown here is derived from an EMBL/GenBank/DDBJ whole genome shotgun (WGS) entry which is preliminary data.</text>
</comment>
<dbReference type="SUPFAM" id="SSF53756">
    <property type="entry name" value="UDP-Glycosyltransferase/glycogen phosphorylase"/>
    <property type="match status" value="1"/>
</dbReference>
<evidence type="ECO:0000256" key="2">
    <source>
        <dbReference type="SAM" id="MobiDB-lite"/>
    </source>
</evidence>
<dbReference type="PANTHER" id="PTHR46401:SF2">
    <property type="entry name" value="GLYCOSYLTRANSFERASE WBBK-RELATED"/>
    <property type="match status" value="1"/>
</dbReference>
<evidence type="ECO:0000313" key="4">
    <source>
        <dbReference type="EMBL" id="MBJ7608076.1"/>
    </source>
</evidence>
<dbReference type="Pfam" id="PF13692">
    <property type="entry name" value="Glyco_trans_1_4"/>
    <property type="match status" value="1"/>
</dbReference>
<sequence>MRIALLAYRGNPYSGGQGVYVRQLSAALTRLGHRVTVFAGQPYPELVAGVPMVAVPSLDLYRADDPFRTPRRAEFRDWIDVLEYAALCTAAFPEPLTFSLRARRLLLARRADFDVVHDNQCLGWGMLGLQRAGMPLVASVHHAVVIDRDLELERATHLGRRLVLRRWYQFHHMQDRVARRMPRVITVSTQSRQDIVQRMRLDPARIRVIPIAVDTTVFAPQPEVARVPGRIFAVASADIPLKGVVPLLHAVAALRRHREVELVLLGEARRGGAVEKSLAQLGLAGSVRLVRGIDDAAVARHYAEAEVAVVPSLYEGFSIPAVQAMCCGVPLVATTAGALPEVAGRDGESALLVSPGDAAELARAISRLLDDPGLRARLSQAALRRAGERYSWEATARATVEVYRDVLRAYHPTMSEEETTPHHHSLRERLDAAEAAADEVVAEESGQLGGEVNALAVPFEQLAAAVRAAIHPDELAAHEVVGSGEETTVDAPASEGDAVADVAGETPTRP</sequence>
<dbReference type="Pfam" id="PF13439">
    <property type="entry name" value="Glyco_transf_4"/>
    <property type="match status" value="1"/>
</dbReference>
<feature type="region of interest" description="Disordered" evidence="2">
    <location>
        <begin position="486"/>
        <end position="510"/>
    </location>
</feature>
<name>A0A934NFG3_9BACT</name>
<evidence type="ECO:0000313" key="5">
    <source>
        <dbReference type="Proteomes" id="UP000614410"/>
    </source>
</evidence>
<evidence type="ECO:0000259" key="3">
    <source>
        <dbReference type="Pfam" id="PF13439"/>
    </source>
</evidence>
<organism evidence="4 5">
    <name type="scientific">Candidatus Amunia macphersoniae</name>
    <dbReference type="NCBI Taxonomy" id="3127014"/>
    <lineage>
        <taxon>Bacteria</taxon>
        <taxon>Bacillati</taxon>
        <taxon>Candidatus Dormiibacterota</taxon>
        <taxon>Candidatus Dormibacteria</taxon>
        <taxon>Candidatus Aeolococcales</taxon>
        <taxon>Candidatus Aeolococcaceae</taxon>
        <taxon>Candidatus Amunia</taxon>
    </lineage>
</organism>